<dbReference type="PANTHER" id="PTHR34236">
    <property type="entry name" value="DIMETHYL SULFOXIDE REDUCTASE TRANSCRIPTIONAL ACTIVATOR"/>
    <property type="match status" value="1"/>
</dbReference>
<dbReference type="OrthoDB" id="156233at2157"/>
<dbReference type="EMBL" id="PHNJ01000020">
    <property type="protein sequence ID" value="TYL36244.1"/>
    <property type="molecule type" value="Genomic_DNA"/>
</dbReference>
<dbReference type="InterPro" id="IPR007050">
    <property type="entry name" value="HTH_bacterioopsin"/>
</dbReference>
<comment type="caution">
    <text evidence="6">The sequence shown here is derived from an EMBL/GenBank/DDBJ whole genome shotgun (WGS) entry which is preliminary data.</text>
</comment>
<dbReference type="RefSeq" id="WP_148860414.1">
    <property type="nucleotide sequence ID" value="NZ_PHNJ01000020.1"/>
</dbReference>
<proteinExistence type="predicted"/>
<keyword evidence="1" id="KW-0805">Transcription regulation</keyword>
<dbReference type="PANTHER" id="PTHR34236:SF1">
    <property type="entry name" value="DIMETHYL SULFOXIDE REDUCTASE TRANSCRIPTIONAL ACTIVATOR"/>
    <property type="match status" value="1"/>
</dbReference>
<gene>
    <name evidence="6" type="ORF">CV102_23465</name>
</gene>
<accession>A0A8J8PZX6</accession>
<feature type="coiled-coil region" evidence="3">
    <location>
        <begin position="189"/>
        <end position="216"/>
    </location>
</feature>
<keyword evidence="3" id="KW-0175">Coiled coil</keyword>
<sequence>MTTIAEVTLSPDDFALGETVRSLPDLELRVESVVVEDSTRTAPLVWFSGADRDAIEEALAADRTVEEFDELLEQPEDDEWLYRIQYAEEAGSVCNAIHANDGTVLEVGLNDSQWTLRLLFPHREGLSVAVDDIEESDARVDVRRMVEADQDGNLEMTATLTDPQQEAIAEAYRHGYYDVPREISLEELARELEISHQALSERLRRANRVLASEQLEGGGPVDEMRIN</sequence>
<evidence type="ECO:0000256" key="2">
    <source>
        <dbReference type="ARBA" id="ARBA00023163"/>
    </source>
</evidence>
<reference evidence="6" key="1">
    <citation type="submission" date="2017-11" db="EMBL/GenBank/DDBJ databases">
        <authorList>
            <person name="Kajale S.C."/>
            <person name="Sharma A."/>
        </authorList>
    </citation>
    <scope>NUCLEOTIDE SEQUENCE</scope>
    <source>
        <strain evidence="6">LS1_42</strain>
    </source>
</reference>
<name>A0A8J8PZX6_9EURY</name>
<evidence type="ECO:0000313" key="7">
    <source>
        <dbReference type="Proteomes" id="UP000766904"/>
    </source>
</evidence>
<dbReference type="AlphaFoldDB" id="A0A8J8PZX6"/>
<evidence type="ECO:0000256" key="1">
    <source>
        <dbReference type="ARBA" id="ARBA00023015"/>
    </source>
</evidence>
<dbReference type="Proteomes" id="UP000766904">
    <property type="component" value="Unassembled WGS sequence"/>
</dbReference>
<evidence type="ECO:0000259" key="5">
    <source>
        <dbReference type="Pfam" id="PF15915"/>
    </source>
</evidence>
<evidence type="ECO:0000313" key="6">
    <source>
        <dbReference type="EMBL" id="TYL36244.1"/>
    </source>
</evidence>
<organism evidence="6 7">
    <name type="scientific">Natronococcus pandeyae</name>
    <dbReference type="NCBI Taxonomy" id="2055836"/>
    <lineage>
        <taxon>Archaea</taxon>
        <taxon>Methanobacteriati</taxon>
        <taxon>Methanobacteriota</taxon>
        <taxon>Stenosarchaea group</taxon>
        <taxon>Halobacteria</taxon>
        <taxon>Halobacteriales</taxon>
        <taxon>Natrialbaceae</taxon>
        <taxon>Natronococcus</taxon>
    </lineage>
</organism>
<feature type="domain" description="HTH bat-type" evidence="4">
    <location>
        <begin position="160"/>
        <end position="210"/>
    </location>
</feature>
<keyword evidence="7" id="KW-1185">Reference proteome</keyword>
<dbReference type="SUPFAM" id="SSF88659">
    <property type="entry name" value="Sigma3 and sigma4 domains of RNA polymerase sigma factors"/>
    <property type="match status" value="1"/>
</dbReference>
<keyword evidence="2" id="KW-0804">Transcription</keyword>
<feature type="domain" description="Bacterioopsin transcriptional activator GAF and HTH associated" evidence="5">
    <location>
        <begin position="14"/>
        <end position="151"/>
    </location>
</feature>
<dbReference type="Pfam" id="PF04967">
    <property type="entry name" value="HTH_10"/>
    <property type="match status" value="1"/>
</dbReference>
<dbReference type="InterPro" id="IPR031803">
    <property type="entry name" value="BAT_GAF/HTH-assoc"/>
</dbReference>
<evidence type="ECO:0000256" key="3">
    <source>
        <dbReference type="SAM" id="Coils"/>
    </source>
</evidence>
<dbReference type="Pfam" id="PF15915">
    <property type="entry name" value="BAT"/>
    <property type="match status" value="1"/>
</dbReference>
<evidence type="ECO:0000259" key="4">
    <source>
        <dbReference type="Pfam" id="PF04967"/>
    </source>
</evidence>
<protein>
    <submittedName>
        <fullName evidence="6">Bacterio-opsin activator</fullName>
    </submittedName>
</protein>
<dbReference type="InterPro" id="IPR013324">
    <property type="entry name" value="RNA_pol_sigma_r3/r4-like"/>
</dbReference>